<proteinExistence type="predicted"/>
<evidence type="ECO:0000313" key="1">
    <source>
        <dbReference type="EMBL" id="QEA40387.1"/>
    </source>
</evidence>
<organism evidence="1 2">
    <name type="scientific">Pistricoccus aurantiacus</name>
    <dbReference type="NCBI Taxonomy" id="1883414"/>
    <lineage>
        <taxon>Bacteria</taxon>
        <taxon>Pseudomonadati</taxon>
        <taxon>Pseudomonadota</taxon>
        <taxon>Gammaproteobacteria</taxon>
        <taxon>Oceanospirillales</taxon>
        <taxon>Halomonadaceae</taxon>
        <taxon>Pistricoccus</taxon>
    </lineage>
</organism>
<dbReference type="EMBL" id="CP042382">
    <property type="protein sequence ID" value="QEA40387.1"/>
    <property type="molecule type" value="Genomic_DNA"/>
</dbReference>
<dbReference type="KEGG" id="paur:FGL86_15740"/>
<evidence type="ECO:0000313" key="2">
    <source>
        <dbReference type="Proteomes" id="UP000321272"/>
    </source>
</evidence>
<reference evidence="1 2" key="1">
    <citation type="submission" date="2019-06" db="EMBL/GenBank/DDBJ databases">
        <title>Genome analyses of bacteria isolated from kimchi.</title>
        <authorList>
            <person name="Lee S."/>
            <person name="Ahn S."/>
            <person name="Roh S."/>
        </authorList>
    </citation>
    <scope>NUCLEOTIDE SEQUENCE [LARGE SCALE GENOMIC DNA]</scope>
    <source>
        <strain evidence="1 2">CBA4606</strain>
    </source>
</reference>
<dbReference type="RefSeq" id="WP_147185655.1">
    <property type="nucleotide sequence ID" value="NZ_CP042382.1"/>
</dbReference>
<dbReference type="Proteomes" id="UP000321272">
    <property type="component" value="Chromosome"/>
</dbReference>
<dbReference type="AlphaFoldDB" id="A0A5B8SW80"/>
<accession>A0A5B8SW80</accession>
<dbReference type="GO" id="GO:0003746">
    <property type="term" value="F:translation elongation factor activity"/>
    <property type="evidence" value="ECO:0007669"/>
    <property type="project" value="UniProtKB-KW"/>
</dbReference>
<keyword evidence="2" id="KW-1185">Reference proteome</keyword>
<dbReference type="OrthoDB" id="5298591at2"/>
<sequence>MTYRLDDIIALFDGLFHERYLTRLIAGGEEPLYLPADDETAYHRVIFAQGYFASALHEISHWCIAGEQRRQFEDYGYWYLPDGRDASQQRAFETAEMAPQALELLFSRACGLGFNVSIDNLGELEVDRDGFRERVEARAVQFEREGLPYRAEAFRVVLRSFYGHGLSRDQAILQGRRRLRKDAEPTYPSQHAHSR</sequence>
<dbReference type="InterPro" id="IPR007411">
    <property type="entry name" value="EpmC"/>
</dbReference>
<gene>
    <name evidence="1" type="ORF">FGL86_15740</name>
</gene>
<keyword evidence="1" id="KW-0648">Protein biosynthesis</keyword>
<name>A0A5B8SW80_9GAMM</name>
<keyword evidence="1" id="KW-0251">Elongation factor</keyword>
<protein>
    <submittedName>
        <fullName evidence="1">Elongation factor P hydroxylase</fullName>
    </submittedName>
</protein>
<dbReference type="Pfam" id="PF04315">
    <property type="entry name" value="EpmC"/>
    <property type="match status" value="1"/>
</dbReference>